<organism evidence="2 3">
    <name type="scientific">Vitis rotundifolia</name>
    <name type="common">Muscadine grape</name>
    <dbReference type="NCBI Taxonomy" id="103349"/>
    <lineage>
        <taxon>Eukaryota</taxon>
        <taxon>Viridiplantae</taxon>
        <taxon>Streptophyta</taxon>
        <taxon>Embryophyta</taxon>
        <taxon>Tracheophyta</taxon>
        <taxon>Spermatophyta</taxon>
        <taxon>Magnoliopsida</taxon>
        <taxon>eudicotyledons</taxon>
        <taxon>Gunneridae</taxon>
        <taxon>Pentapetalae</taxon>
        <taxon>rosids</taxon>
        <taxon>Vitales</taxon>
        <taxon>Vitaceae</taxon>
        <taxon>Viteae</taxon>
        <taxon>Vitis</taxon>
    </lineage>
</organism>
<dbReference type="AlphaFoldDB" id="A0AA38Z8X3"/>
<gene>
    <name evidence="2" type="ORF">PVL29_016514</name>
</gene>
<name>A0AA38Z8X3_VITRO</name>
<evidence type="ECO:0000256" key="1">
    <source>
        <dbReference type="SAM" id="MobiDB-lite"/>
    </source>
</evidence>
<dbReference type="EMBL" id="JARBHA010000013">
    <property type="protein sequence ID" value="KAJ9684059.1"/>
    <property type="molecule type" value="Genomic_DNA"/>
</dbReference>
<feature type="region of interest" description="Disordered" evidence="1">
    <location>
        <begin position="38"/>
        <end position="70"/>
    </location>
</feature>
<reference evidence="2 3" key="1">
    <citation type="journal article" date="2023" name="BMC Biotechnol.">
        <title>Vitis rotundifolia cv Carlos genome sequencing.</title>
        <authorList>
            <person name="Huff M."/>
            <person name="Hulse-Kemp A."/>
            <person name="Scheffler B."/>
            <person name="Youngblood R."/>
            <person name="Simpson S."/>
            <person name="Babiker E."/>
            <person name="Staton M."/>
        </authorList>
    </citation>
    <scope>NUCLEOTIDE SEQUENCE [LARGE SCALE GENOMIC DNA]</scope>
    <source>
        <tissue evidence="2">Leaf</tissue>
    </source>
</reference>
<accession>A0AA38Z8X3</accession>
<comment type="caution">
    <text evidence="2">The sequence shown here is derived from an EMBL/GenBank/DDBJ whole genome shotgun (WGS) entry which is preliminary data.</text>
</comment>
<evidence type="ECO:0000313" key="2">
    <source>
        <dbReference type="EMBL" id="KAJ9684059.1"/>
    </source>
</evidence>
<keyword evidence="3" id="KW-1185">Reference proteome</keyword>
<proteinExistence type="predicted"/>
<sequence>MEVLKRAVLMRDVHSPKIQKARVLTPVWKLRGRERQRCHLPPLQLSPPALRSTPPPPPHRRSNAAADFKLSFPPPLTSSQRSTFCGAAQRVDDDSVAGYDSEKRTTTIVLTATQLPRHDIGIARGRRGKKKGDFCKL</sequence>
<dbReference type="Proteomes" id="UP001168098">
    <property type="component" value="Unassembled WGS sequence"/>
</dbReference>
<protein>
    <submittedName>
        <fullName evidence="2">Uncharacterized protein</fullName>
    </submittedName>
</protein>
<evidence type="ECO:0000313" key="3">
    <source>
        <dbReference type="Proteomes" id="UP001168098"/>
    </source>
</evidence>